<dbReference type="EMBL" id="EU953563">
    <property type="protein sequence ID" value="ACG25681.1"/>
    <property type="molecule type" value="mRNA"/>
</dbReference>
<dbReference type="PANTHER" id="PTHR33181">
    <property type="entry name" value="OS01G0778500 PROTEIN"/>
    <property type="match status" value="1"/>
</dbReference>
<reference evidence="2" key="1">
    <citation type="journal article" date="2009" name="Plant Mol. Biol.">
        <title>Insights into corn genes derived from large-scale cDNA sequencing.</title>
        <authorList>
            <person name="Alexandrov N.N."/>
            <person name="Brover V.V."/>
            <person name="Freidin S."/>
            <person name="Troukhan M.E."/>
            <person name="Tatarinova T.V."/>
            <person name="Zhang H."/>
            <person name="Swaller T.J."/>
            <person name="Lu Y.P."/>
            <person name="Bouck J."/>
            <person name="Flavell R.B."/>
            <person name="Feldmann K.A."/>
        </authorList>
    </citation>
    <scope>NUCLEOTIDE SEQUENCE</scope>
</reference>
<accession>B6SLE8</accession>
<proteinExistence type="evidence at transcript level"/>
<name>B6SLE8_MAIZE</name>
<dbReference type="EMBL" id="EU976557">
    <property type="protein sequence ID" value="ACG48675.1"/>
    <property type="molecule type" value="mRNA"/>
</dbReference>
<organism evidence="2">
    <name type="scientific">Zea mays</name>
    <name type="common">Maize</name>
    <dbReference type="NCBI Taxonomy" id="4577"/>
    <lineage>
        <taxon>Eukaryota</taxon>
        <taxon>Viridiplantae</taxon>
        <taxon>Streptophyta</taxon>
        <taxon>Embryophyta</taxon>
        <taxon>Tracheophyta</taxon>
        <taxon>Spermatophyta</taxon>
        <taxon>Magnoliopsida</taxon>
        <taxon>Liliopsida</taxon>
        <taxon>Poales</taxon>
        <taxon>Poaceae</taxon>
        <taxon>PACMAD clade</taxon>
        <taxon>Panicoideae</taxon>
        <taxon>Andropogonodae</taxon>
        <taxon>Andropogoneae</taxon>
        <taxon>Tripsacinae</taxon>
        <taxon>Zea</taxon>
    </lineage>
</organism>
<dbReference type="AlphaFoldDB" id="B6SLE8"/>
<feature type="region of interest" description="Disordered" evidence="1">
    <location>
        <begin position="68"/>
        <end position="88"/>
    </location>
</feature>
<dbReference type="PANTHER" id="PTHR33181:SF55">
    <property type="entry name" value="EXPRESSED PROTEIN"/>
    <property type="match status" value="1"/>
</dbReference>
<sequence length="101" mass="12033">MGYWWHRVVLPVRRAWLGVSSRFGVRQTGTAQQRRDAGGSRLWRLRQEVSTCEYEDVHVMWEMLSRTTAPAPAPTRRQHSRFRPQPRPRPWGVKFRLCRGF</sequence>
<protein>
    <submittedName>
        <fullName evidence="2">Uncharacterized protein</fullName>
    </submittedName>
</protein>
<evidence type="ECO:0000256" key="1">
    <source>
        <dbReference type="SAM" id="MobiDB-lite"/>
    </source>
</evidence>
<evidence type="ECO:0000313" key="2">
    <source>
        <dbReference type="EMBL" id="ACG25681.1"/>
    </source>
</evidence>
<dbReference type="ExpressionAtlas" id="B6SLE8">
    <property type="expression patterns" value="baseline and differential"/>
</dbReference>
<feature type="compositionally biased region" description="Basic residues" evidence="1">
    <location>
        <begin position="76"/>
        <end position="86"/>
    </location>
</feature>